<dbReference type="InterPro" id="IPR009644">
    <property type="entry name" value="FKTN/MNN4/W02B3.4-1"/>
</dbReference>
<evidence type="ECO:0000259" key="5">
    <source>
        <dbReference type="Pfam" id="PF24413"/>
    </source>
</evidence>
<dbReference type="EnsemblMetazoa" id="PPA38257.1">
    <property type="protein sequence ID" value="PPA38257.1"/>
    <property type="gene ID" value="WBGene00276626"/>
</dbReference>
<comment type="subcellular location">
    <subcellularLocation>
        <location evidence="1">Membrane</location>
        <topology evidence="1">Single-pass membrane protein</topology>
    </subcellularLocation>
</comment>
<keyword evidence="7" id="KW-1185">Reference proteome</keyword>
<name>A0A2A6CF13_PRIPA</name>
<dbReference type="InterPro" id="IPR057641">
    <property type="entry name" value="W02B3_4_N"/>
</dbReference>
<dbReference type="GO" id="GO:0016020">
    <property type="term" value="C:membrane"/>
    <property type="evidence" value="ECO:0007669"/>
    <property type="project" value="UniProtKB-SubCell"/>
</dbReference>
<sequence>MKSFTKSFFFVSAILFFIIMVLYIRQQYSLDKYISFASSNCFQSIATLPPLLTHQGDVIDVYLIDIDAIEILQRNCRSAPKFPISVMIAHSDETIRMNHKIYNVSVYVDKGDYVYLPNEEKAFKKQDHHKIGPILVPFDLGKFKKIHERSRLISCLNINMNRTNAKQHLPQNFEVKLAELRDALMNMDAMPFLAGGTLLGWYRECAIIPHTYDADFGVLKTDLKSNMFEQLKALSGFKLSRRLGRNFDSLEFTVTATGGGSIDIFIVYDEVDDDRVYTAGLDNVKGRRFKWIIPRAKGYCSGILGGRLFYVPCNVEETLRPNMADEWAVDEVNEAVDVAPAFELKSDLPEVKLFGKWNHQEAMLLLCTGAREVAFRNIKSAWPTS</sequence>
<keyword evidence="2" id="KW-0812">Transmembrane</keyword>
<organism evidence="6 7">
    <name type="scientific">Pristionchus pacificus</name>
    <name type="common">Parasitic nematode worm</name>
    <dbReference type="NCBI Taxonomy" id="54126"/>
    <lineage>
        <taxon>Eukaryota</taxon>
        <taxon>Metazoa</taxon>
        <taxon>Ecdysozoa</taxon>
        <taxon>Nematoda</taxon>
        <taxon>Chromadorea</taxon>
        <taxon>Rhabditida</taxon>
        <taxon>Rhabditina</taxon>
        <taxon>Diplogasteromorpha</taxon>
        <taxon>Diplogasteroidea</taxon>
        <taxon>Neodiplogasteridae</taxon>
        <taxon>Pristionchus</taxon>
    </lineage>
</organism>
<evidence type="ECO:0000256" key="1">
    <source>
        <dbReference type="ARBA" id="ARBA00004167"/>
    </source>
</evidence>
<evidence type="ECO:0000313" key="6">
    <source>
        <dbReference type="EnsemblMetazoa" id="PPA38257.1"/>
    </source>
</evidence>
<reference evidence="7" key="1">
    <citation type="journal article" date="2008" name="Nat. Genet.">
        <title>The Pristionchus pacificus genome provides a unique perspective on nematode lifestyle and parasitism.</title>
        <authorList>
            <person name="Dieterich C."/>
            <person name="Clifton S.W."/>
            <person name="Schuster L.N."/>
            <person name="Chinwalla A."/>
            <person name="Delehaunty K."/>
            <person name="Dinkelacker I."/>
            <person name="Fulton L."/>
            <person name="Fulton R."/>
            <person name="Godfrey J."/>
            <person name="Minx P."/>
            <person name="Mitreva M."/>
            <person name="Roeseler W."/>
            <person name="Tian H."/>
            <person name="Witte H."/>
            <person name="Yang S.P."/>
            <person name="Wilson R.K."/>
            <person name="Sommer R.J."/>
        </authorList>
    </citation>
    <scope>NUCLEOTIDE SEQUENCE [LARGE SCALE GENOMIC DNA]</scope>
    <source>
        <strain evidence="7">PS312</strain>
    </source>
</reference>
<dbReference type="OrthoDB" id="444255at2759"/>
<keyword evidence="3" id="KW-1133">Transmembrane helix</keyword>
<evidence type="ECO:0000256" key="3">
    <source>
        <dbReference type="ARBA" id="ARBA00022989"/>
    </source>
</evidence>
<evidence type="ECO:0000313" key="7">
    <source>
        <dbReference type="Proteomes" id="UP000005239"/>
    </source>
</evidence>
<dbReference type="PANTHER" id="PTHR15407:SF28">
    <property type="entry name" value="RIBITOL-5-PHOSPHATE TRANSFERASE FKTN"/>
    <property type="match status" value="1"/>
</dbReference>
<dbReference type="PANTHER" id="PTHR15407">
    <property type="entry name" value="FUKUTIN-RELATED"/>
    <property type="match status" value="1"/>
</dbReference>
<evidence type="ECO:0000256" key="2">
    <source>
        <dbReference type="ARBA" id="ARBA00022692"/>
    </source>
</evidence>
<accession>A0A2A6CF13</accession>
<reference evidence="6" key="2">
    <citation type="submission" date="2022-06" db="UniProtKB">
        <authorList>
            <consortium name="EnsemblMetazoa"/>
        </authorList>
    </citation>
    <scope>IDENTIFICATION</scope>
    <source>
        <strain evidence="6">PS312</strain>
    </source>
</reference>
<keyword evidence="4" id="KW-0472">Membrane</keyword>
<dbReference type="AlphaFoldDB" id="A0A2A6CF13"/>
<evidence type="ECO:0000256" key="4">
    <source>
        <dbReference type="ARBA" id="ARBA00023136"/>
    </source>
</evidence>
<dbReference type="Proteomes" id="UP000005239">
    <property type="component" value="Unassembled WGS sequence"/>
</dbReference>
<proteinExistence type="predicted"/>
<accession>A0A8R1Z0W0</accession>
<feature type="domain" description="W02B3.4-like N-terminal" evidence="5">
    <location>
        <begin position="59"/>
        <end position="153"/>
    </location>
</feature>
<protein>
    <recommendedName>
        <fullName evidence="5">W02B3.4-like N-terminal domain-containing protein</fullName>
    </recommendedName>
</protein>
<gene>
    <name evidence="6" type="primary">WBGene00276626</name>
</gene>
<dbReference type="Pfam" id="PF24413">
    <property type="entry name" value="W02B3_4_N"/>
    <property type="match status" value="1"/>
</dbReference>